<dbReference type="EC" id="5.1.3.14" evidence="3"/>
<dbReference type="SUPFAM" id="SSF53756">
    <property type="entry name" value="UDP-Glycosyltransferase/glycogen phosphorylase"/>
    <property type="match status" value="1"/>
</dbReference>
<protein>
    <submittedName>
        <fullName evidence="3">UDP-N-acetylglucosamine 2-epimerase (Non-hydrolyzing)</fullName>
        <ecNumber evidence="3">5.1.3.14</ecNumber>
    </submittedName>
</protein>
<dbReference type="InterPro" id="IPR003331">
    <property type="entry name" value="UDP_GlcNAc_Epimerase_2_dom"/>
</dbReference>
<keyword evidence="1 3" id="KW-0413">Isomerase</keyword>
<gene>
    <name evidence="3" type="ORF">FEM55_12755</name>
</gene>
<keyword evidence="4" id="KW-1185">Reference proteome</keyword>
<dbReference type="CDD" id="cd03786">
    <property type="entry name" value="GTB_UDP-GlcNAc_2-Epimerase"/>
    <property type="match status" value="1"/>
</dbReference>
<comment type="caution">
    <text evidence="3">The sequence shown here is derived from an EMBL/GenBank/DDBJ whole genome shotgun (WGS) entry which is preliminary data.</text>
</comment>
<reference evidence="3 4" key="1">
    <citation type="submission" date="2019-05" db="EMBL/GenBank/DDBJ databases">
        <authorList>
            <person name="Qu J.-H."/>
        </authorList>
    </citation>
    <scope>NUCLEOTIDE SEQUENCE [LARGE SCALE GENOMIC DNA]</scope>
    <source>
        <strain evidence="3 4">Z12</strain>
    </source>
</reference>
<dbReference type="GO" id="GO:0008761">
    <property type="term" value="F:UDP-N-acetylglucosamine 2-epimerase activity"/>
    <property type="evidence" value="ECO:0007669"/>
    <property type="project" value="UniProtKB-EC"/>
</dbReference>
<feature type="domain" description="UDP-N-acetylglucosamine 2-epimerase" evidence="2">
    <location>
        <begin position="25"/>
        <end position="361"/>
    </location>
</feature>
<dbReference type="RefSeq" id="WP_138281765.1">
    <property type="nucleotide sequence ID" value="NZ_BMGE01000003.1"/>
</dbReference>
<dbReference type="OrthoDB" id="9803238at2"/>
<evidence type="ECO:0000313" key="4">
    <source>
        <dbReference type="Proteomes" id="UP000309788"/>
    </source>
</evidence>
<comment type="similarity">
    <text evidence="1">Belongs to the UDP-N-acetylglucosamine 2-epimerase family.</text>
</comment>
<dbReference type="InterPro" id="IPR029767">
    <property type="entry name" value="WecB-like"/>
</dbReference>
<accession>A0A5R9KA29</accession>
<dbReference type="Pfam" id="PF02350">
    <property type="entry name" value="Epimerase_2"/>
    <property type="match status" value="1"/>
</dbReference>
<dbReference type="PANTHER" id="PTHR43174:SF1">
    <property type="entry name" value="UDP-N-ACETYLGLUCOSAMINE 2-EPIMERASE"/>
    <property type="match status" value="1"/>
</dbReference>
<evidence type="ECO:0000259" key="2">
    <source>
        <dbReference type="Pfam" id="PF02350"/>
    </source>
</evidence>
<name>A0A5R9KA29_9BACT</name>
<organism evidence="3 4">
    <name type="scientific">Dyadobacter sediminis</name>
    <dbReference type="NCBI Taxonomy" id="1493691"/>
    <lineage>
        <taxon>Bacteria</taxon>
        <taxon>Pseudomonadati</taxon>
        <taxon>Bacteroidota</taxon>
        <taxon>Cytophagia</taxon>
        <taxon>Cytophagales</taxon>
        <taxon>Spirosomataceae</taxon>
        <taxon>Dyadobacter</taxon>
    </lineage>
</organism>
<evidence type="ECO:0000313" key="3">
    <source>
        <dbReference type="EMBL" id="TLU91656.1"/>
    </source>
</evidence>
<dbReference type="EMBL" id="VCEI01000025">
    <property type="protein sequence ID" value="TLU91656.1"/>
    <property type="molecule type" value="Genomic_DNA"/>
</dbReference>
<proteinExistence type="inferred from homology"/>
<dbReference type="NCBIfam" id="TIGR00236">
    <property type="entry name" value="wecB"/>
    <property type="match status" value="1"/>
</dbReference>
<dbReference type="PANTHER" id="PTHR43174">
    <property type="entry name" value="UDP-N-ACETYLGLUCOSAMINE 2-EPIMERASE"/>
    <property type="match status" value="1"/>
</dbReference>
<dbReference type="AlphaFoldDB" id="A0A5R9KA29"/>
<evidence type="ECO:0000256" key="1">
    <source>
        <dbReference type="RuleBase" id="RU003513"/>
    </source>
</evidence>
<dbReference type="Proteomes" id="UP000309788">
    <property type="component" value="Unassembled WGS sequence"/>
</dbReference>
<sequence length="372" mass="41538">MKVLNIVGARPNFMKIAPIHRAFMKYRDISSKIVHTGQHYDTRMSGIFFSQLEMPEPDYFLGIGAGSHAQQTAGIMLEFEKVIYKEKPDLVLVAGDVNSTLACALVAVKEHIPVAHVEAGLRSGDRRMPEEINRIMTDSVSDHLFVTENAALVNLKKENVDESKIHFSGNVMIDSLLYYFPEIRKLNIPESIGVAPNAYVLMTMHRPANVDGTEGLKQILEIVKELALHKNVVFPVHPRTMQHMEIAGLKKEFENIAGLKMLQPQGYLEFLNLTLHAALVLTDSGGIQEETTFLQIPCMTLRETTERPVTVESGTNYLLSRPDRKDVVKLAEAIFAGNAKKGIIPALWDGKAAERIVSVLREKYINSYVCGN</sequence>
<dbReference type="Gene3D" id="3.40.50.2000">
    <property type="entry name" value="Glycogen Phosphorylase B"/>
    <property type="match status" value="2"/>
</dbReference>